<sequence length="123" mass="14288">MNSPLTLSLGVLHFRFYYKQFLLRHKTGAQHRLHMLQKVAKKQTAWQPTLPSGYIDACILTFLWLDLHPSDRAQSLLPKIHVLYHTINLHFRISSHTILVNSSGGWNCFILVSTFSCDDKQFH</sequence>
<accession>A0AAV4TVR3</accession>
<dbReference type="Proteomes" id="UP001054945">
    <property type="component" value="Unassembled WGS sequence"/>
</dbReference>
<evidence type="ECO:0000313" key="2">
    <source>
        <dbReference type="Proteomes" id="UP001054945"/>
    </source>
</evidence>
<evidence type="ECO:0000313" key="1">
    <source>
        <dbReference type="EMBL" id="GIY49082.1"/>
    </source>
</evidence>
<comment type="caution">
    <text evidence="1">The sequence shown here is derived from an EMBL/GenBank/DDBJ whole genome shotgun (WGS) entry which is preliminary data.</text>
</comment>
<dbReference type="AlphaFoldDB" id="A0AAV4TVR3"/>
<reference evidence="1 2" key="1">
    <citation type="submission" date="2021-06" db="EMBL/GenBank/DDBJ databases">
        <title>Caerostris extrusa draft genome.</title>
        <authorList>
            <person name="Kono N."/>
            <person name="Arakawa K."/>
        </authorList>
    </citation>
    <scope>NUCLEOTIDE SEQUENCE [LARGE SCALE GENOMIC DNA]</scope>
</reference>
<dbReference type="EMBL" id="BPLR01011794">
    <property type="protein sequence ID" value="GIY49082.1"/>
    <property type="molecule type" value="Genomic_DNA"/>
</dbReference>
<proteinExistence type="predicted"/>
<gene>
    <name evidence="1" type="ORF">CEXT_102581</name>
</gene>
<keyword evidence="2" id="KW-1185">Reference proteome</keyword>
<name>A0AAV4TVR3_CAEEX</name>
<protein>
    <submittedName>
        <fullName evidence="1">Uncharacterized protein</fullName>
    </submittedName>
</protein>
<organism evidence="1 2">
    <name type="scientific">Caerostris extrusa</name>
    <name type="common">Bark spider</name>
    <name type="synonym">Caerostris bankana</name>
    <dbReference type="NCBI Taxonomy" id="172846"/>
    <lineage>
        <taxon>Eukaryota</taxon>
        <taxon>Metazoa</taxon>
        <taxon>Ecdysozoa</taxon>
        <taxon>Arthropoda</taxon>
        <taxon>Chelicerata</taxon>
        <taxon>Arachnida</taxon>
        <taxon>Araneae</taxon>
        <taxon>Araneomorphae</taxon>
        <taxon>Entelegynae</taxon>
        <taxon>Araneoidea</taxon>
        <taxon>Araneidae</taxon>
        <taxon>Caerostris</taxon>
    </lineage>
</organism>